<dbReference type="Pfam" id="PF09972">
    <property type="entry name" value="DUF2207"/>
    <property type="match status" value="1"/>
</dbReference>
<evidence type="ECO:0000256" key="2">
    <source>
        <dbReference type="SAM" id="SignalP"/>
    </source>
</evidence>
<dbReference type="AlphaFoldDB" id="A0A1G8V9E3"/>
<evidence type="ECO:0000313" key="6">
    <source>
        <dbReference type="Proteomes" id="UP000199225"/>
    </source>
</evidence>
<sequence length="546" mass="61211">MRKIMLLLSLLMVAFPVGVFAVEYEIEETMITAELQNNGNVEVEERHTYNFEGEFNGITRTLIPKDHSDIENVTASEDGKDLEVEQEGNLYRIYRSGEDETVTIDISYIIEDGVEMFTDVGQFYWPFFDDRNESDYDDMTITVVPPEPTEAEAAYGYDEAYDTADISSGGEVTFRLGEVPSDRNGDIRVAYNAEVFPKAELTRDEDMLPTILGEKNELDEAAAIKQERQEFWRSAGPYIIGAFAVVAIILLLIGWRRRQETLVEAKRQMSASGQFPNSEMSLPAMLMFANYGQVTTPMITSSLLELVRKGCVEKVSDKEFRVVHRNTDYDHETDMIEWLFDEVGQEGTFHIEDLEVYLQEEENLERYQESFHSWSEAVKKERKQHHLYEKNTKARWVAGLAALAILPFIIIFPFYGVQGWMVGAIVLFAYFALFAGVYSPYTIEGQRLNQELKPLKAGDQWKDWEEKDQITAFLYQIGAGKRKPDVDLPTSAVTANDLVLFMILAGSLNHSFEEANQHTSAAASAGTGVAGGGGGVGGGGGGSGAF</sequence>
<feature type="signal peptide" evidence="2">
    <location>
        <begin position="1"/>
        <end position="21"/>
    </location>
</feature>
<dbReference type="InterPro" id="IPR018702">
    <property type="entry name" value="DUF2207"/>
</dbReference>
<evidence type="ECO:0000259" key="4">
    <source>
        <dbReference type="Pfam" id="PF20990"/>
    </source>
</evidence>
<feature type="domain" description="DUF2207" evidence="3">
    <location>
        <begin position="25"/>
        <end position="190"/>
    </location>
</feature>
<feature type="domain" description="Predicted membrane protein YciQ-like C-terminal" evidence="4">
    <location>
        <begin position="292"/>
        <end position="456"/>
    </location>
</feature>
<keyword evidence="1" id="KW-1133">Transmembrane helix</keyword>
<dbReference type="STRING" id="86666.SAMN04490247_2590"/>
<accession>A0A1G8V9E3</accession>
<evidence type="ECO:0000256" key="1">
    <source>
        <dbReference type="SAM" id="Phobius"/>
    </source>
</evidence>
<dbReference type="EMBL" id="FNEV01000008">
    <property type="protein sequence ID" value="SDJ62712.1"/>
    <property type="molecule type" value="Genomic_DNA"/>
</dbReference>
<organism evidence="5 6">
    <name type="scientific">Salimicrobium halophilum</name>
    <dbReference type="NCBI Taxonomy" id="86666"/>
    <lineage>
        <taxon>Bacteria</taxon>
        <taxon>Bacillati</taxon>
        <taxon>Bacillota</taxon>
        <taxon>Bacilli</taxon>
        <taxon>Bacillales</taxon>
        <taxon>Bacillaceae</taxon>
        <taxon>Salimicrobium</taxon>
    </lineage>
</organism>
<gene>
    <name evidence="5" type="ORF">SAMN04490247_2590</name>
</gene>
<keyword evidence="2" id="KW-0732">Signal</keyword>
<keyword evidence="1" id="KW-0812">Transmembrane</keyword>
<feature type="transmembrane region" description="Helical" evidence="1">
    <location>
        <begin position="396"/>
        <end position="415"/>
    </location>
</feature>
<proteinExistence type="predicted"/>
<feature type="transmembrane region" description="Helical" evidence="1">
    <location>
        <begin position="421"/>
        <end position="443"/>
    </location>
</feature>
<keyword evidence="1" id="KW-0472">Membrane</keyword>
<dbReference type="Proteomes" id="UP000199225">
    <property type="component" value="Unassembled WGS sequence"/>
</dbReference>
<dbReference type="InterPro" id="IPR048389">
    <property type="entry name" value="YciQ-like_C"/>
</dbReference>
<keyword evidence="6" id="KW-1185">Reference proteome</keyword>
<evidence type="ECO:0000313" key="5">
    <source>
        <dbReference type="EMBL" id="SDJ62712.1"/>
    </source>
</evidence>
<feature type="chain" id="PRO_5011506834" evidence="2">
    <location>
        <begin position="22"/>
        <end position="546"/>
    </location>
</feature>
<reference evidence="6" key="1">
    <citation type="submission" date="2016-10" db="EMBL/GenBank/DDBJ databases">
        <authorList>
            <person name="Varghese N."/>
            <person name="Submissions S."/>
        </authorList>
    </citation>
    <scope>NUCLEOTIDE SEQUENCE [LARGE SCALE GENOMIC DNA]</scope>
    <source>
        <strain evidence="6">DSM 4771</strain>
    </source>
</reference>
<evidence type="ECO:0000259" key="3">
    <source>
        <dbReference type="Pfam" id="PF09972"/>
    </source>
</evidence>
<dbReference type="Pfam" id="PF20990">
    <property type="entry name" value="DUF2207_C"/>
    <property type="match status" value="1"/>
</dbReference>
<name>A0A1G8V9E3_9BACI</name>
<protein>
    <submittedName>
        <fullName evidence="5">Uncharacterized membrane protein</fullName>
    </submittedName>
</protein>
<feature type="transmembrane region" description="Helical" evidence="1">
    <location>
        <begin position="235"/>
        <end position="255"/>
    </location>
</feature>
<dbReference type="RefSeq" id="WP_093194292.1">
    <property type="nucleotide sequence ID" value="NZ_FNEV01000008.1"/>
</dbReference>